<protein>
    <recommendedName>
        <fullName evidence="6">MYND-type domain-containing protein</fullName>
    </recommendedName>
</protein>
<evidence type="ECO:0000259" key="6">
    <source>
        <dbReference type="PROSITE" id="PS50865"/>
    </source>
</evidence>
<dbReference type="Gene3D" id="6.10.140.2220">
    <property type="match status" value="1"/>
</dbReference>
<dbReference type="InterPro" id="IPR002893">
    <property type="entry name" value="Znf_MYND"/>
</dbReference>
<evidence type="ECO:0000256" key="1">
    <source>
        <dbReference type="ARBA" id="ARBA00022723"/>
    </source>
</evidence>
<sequence length="285" mass="31783">MFTLAFGESQGSTKQEPRGPIAAGVVPNPEPAGPIKIFQTRRDRVDDGPASVITRPPGAKAVDGKCDNCYVKASEKPLKACARCKVSRYCSRECQAAHWPTHKPWCNNNAGHLSELQEADARGQTRGLPPGITHVELDQKLEKWVKYHNALLMAATIHALALPRDIRRSHTYMLRVKLAYRPDHGDVSSKYFRVLDASVIDFETAKTFGNIWVASIDQITKLRTDSETMRRGTVVAVALECPPLAMQIVPFGSLRDLSPLVIQQQWKEILIRDVEAGKKLSRFEM</sequence>
<feature type="region of interest" description="Disordered" evidence="5">
    <location>
        <begin position="1"/>
        <end position="35"/>
    </location>
</feature>
<feature type="domain" description="MYND-type" evidence="6">
    <location>
        <begin position="66"/>
        <end position="106"/>
    </location>
</feature>
<gene>
    <name evidence="7" type="ORF">NLJ89_g8420</name>
</gene>
<name>A0A9W8K2H7_9AGAR</name>
<dbReference type="GO" id="GO:0008270">
    <property type="term" value="F:zinc ion binding"/>
    <property type="evidence" value="ECO:0007669"/>
    <property type="project" value="UniProtKB-KW"/>
</dbReference>
<evidence type="ECO:0000256" key="4">
    <source>
        <dbReference type="PROSITE-ProRule" id="PRU00134"/>
    </source>
</evidence>
<dbReference type="PROSITE" id="PS01360">
    <property type="entry name" value="ZF_MYND_1"/>
    <property type="match status" value="1"/>
</dbReference>
<keyword evidence="8" id="KW-1185">Reference proteome</keyword>
<reference evidence="7" key="1">
    <citation type="submission" date="2022-07" db="EMBL/GenBank/DDBJ databases">
        <title>Genome Sequence of Agrocybe chaxingu.</title>
        <authorList>
            <person name="Buettner E."/>
        </authorList>
    </citation>
    <scope>NUCLEOTIDE SEQUENCE</scope>
    <source>
        <strain evidence="7">MP-N11</strain>
    </source>
</reference>
<organism evidence="7 8">
    <name type="scientific">Agrocybe chaxingu</name>
    <dbReference type="NCBI Taxonomy" id="84603"/>
    <lineage>
        <taxon>Eukaryota</taxon>
        <taxon>Fungi</taxon>
        <taxon>Dikarya</taxon>
        <taxon>Basidiomycota</taxon>
        <taxon>Agaricomycotina</taxon>
        <taxon>Agaricomycetes</taxon>
        <taxon>Agaricomycetidae</taxon>
        <taxon>Agaricales</taxon>
        <taxon>Agaricineae</taxon>
        <taxon>Strophariaceae</taxon>
        <taxon>Agrocybe</taxon>
    </lineage>
</organism>
<dbReference type="SUPFAM" id="SSF144232">
    <property type="entry name" value="HIT/MYND zinc finger-like"/>
    <property type="match status" value="1"/>
</dbReference>
<evidence type="ECO:0000256" key="2">
    <source>
        <dbReference type="ARBA" id="ARBA00022771"/>
    </source>
</evidence>
<evidence type="ECO:0000313" key="8">
    <source>
        <dbReference type="Proteomes" id="UP001148786"/>
    </source>
</evidence>
<keyword evidence="1" id="KW-0479">Metal-binding</keyword>
<dbReference type="PROSITE" id="PS50865">
    <property type="entry name" value="ZF_MYND_2"/>
    <property type="match status" value="1"/>
</dbReference>
<proteinExistence type="predicted"/>
<keyword evidence="2 4" id="KW-0863">Zinc-finger</keyword>
<keyword evidence="3" id="KW-0862">Zinc</keyword>
<evidence type="ECO:0000313" key="7">
    <source>
        <dbReference type="EMBL" id="KAJ3503463.1"/>
    </source>
</evidence>
<accession>A0A9W8K2H7</accession>
<dbReference type="EMBL" id="JANKHO010001137">
    <property type="protein sequence ID" value="KAJ3503463.1"/>
    <property type="molecule type" value="Genomic_DNA"/>
</dbReference>
<dbReference type="AlphaFoldDB" id="A0A9W8K2H7"/>
<dbReference type="Proteomes" id="UP001148786">
    <property type="component" value="Unassembled WGS sequence"/>
</dbReference>
<evidence type="ECO:0000256" key="3">
    <source>
        <dbReference type="ARBA" id="ARBA00022833"/>
    </source>
</evidence>
<dbReference type="OrthoDB" id="432970at2759"/>
<comment type="caution">
    <text evidence="7">The sequence shown here is derived from an EMBL/GenBank/DDBJ whole genome shotgun (WGS) entry which is preliminary data.</text>
</comment>
<dbReference type="Pfam" id="PF01753">
    <property type="entry name" value="zf-MYND"/>
    <property type="match status" value="1"/>
</dbReference>
<evidence type="ECO:0000256" key="5">
    <source>
        <dbReference type="SAM" id="MobiDB-lite"/>
    </source>
</evidence>